<dbReference type="EMBL" id="JBCGDO010000014">
    <property type="protein sequence ID" value="MEM0543090.1"/>
    <property type="molecule type" value="Genomic_DNA"/>
</dbReference>
<organism evidence="5 6">
    <name type="scientific">Flavobacterium aureirubrum</name>
    <dbReference type="NCBI Taxonomy" id="3133147"/>
    <lineage>
        <taxon>Bacteria</taxon>
        <taxon>Pseudomonadati</taxon>
        <taxon>Bacteroidota</taxon>
        <taxon>Flavobacteriia</taxon>
        <taxon>Flavobacteriales</taxon>
        <taxon>Flavobacteriaceae</taxon>
        <taxon>Flavobacterium</taxon>
    </lineage>
</organism>
<proteinExistence type="predicted"/>
<feature type="signal peptide" evidence="2">
    <location>
        <begin position="1"/>
        <end position="19"/>
    </location>
</feature>
<dbReference type="RefSeq" id="WP_342696291.1">
    <property type="nucleotide sequence ID" value="NZ_JBCGDO010000014.1"/>
</dbReference>
<dbReference type="PROSITE" id="PS50175">
    <property type="entry name" value="ASP_PROT_RETROV"/>
    <property type="match status" value="1"/>
</dbReference>
<keyword evidence="2" id="KW-0732">Signal</keyword>
<evidence type="ECO:0000256" key="1">
    <source>
        <dbReference type="ARBA" id="ARBA00022801"/>
    </source>
</evidence>
<dbReference type="Pfam" id="PF13650">
    <property type="entry name" value="Asp_protease_2"/>
    <property type="match status" value="1"/>
</dbReference>
<dbReference type="SUPFAM" id="SSF50156">
    <property type="entry name" value="PDZ domain-like"/>
    <property type="match status" value="1"/>
</dbReference>
<evidence type="ECO:0000256" key="2">
    <source>
        <dbReference type="SAM" id="SignalP"/>
    </source>
</evidence>
<sequence length="445" mass="50282">MKCFLGLCLCLLIFVSGHGQSNFQFKKNKKSVSIPFQLINNLIFIPVTLNGETLTFLLDTGVEQTLLFSLDDKEKVSLFYLEKINIGGLGSNKAIEAYKSSQNKMECNGYIDESHELYLVLDQDFNFSSQVGIPVNGIIGYNFFKDYPVEINYEKKKVIVHSSLNKKLKKKLERNFTKDTIAIEDHKPYYVSNVVTNGTAVYPSKLLLDTGNSDAIWLFKNKFSPASLPQKTIDDFLGRGFSGNVYGQRGRISSFVFGAKTFENPIGTFPDSTSVNTATFVFNRSGSLGGEVFTRFTVVFDYPNGKLYTKPNATVTAPFNFNMSGIEVQHDGLEWVKETYDDTVNKGKTFYNGYTPEARLQDNLKIKFVLKPVFRIYTIRIGSPAALSGLKSNDKIIAINRQKTNNLSIEKINELLKSEDGKTIEIEVERNTKVFRYTFQLKKII</sequence>
<reference evidence="5 6" key="1">
    <citation type="submission" date="2024-03" db="EMBL/GenBank/DDBJ databases">
        <title>Two novel species of the genus Flavobacterium exhibiting potentially degradation of complex polysaccharides.</title>
        <authorList>
            <person name="Lian X."/>
        </authorList>
    </citation>
    <scope>NUCLEOTIDE SEQUENCE [LARGE SCALE GENOMIC DNA]</scope>
    <source>
        <strain evidence="6">j3</strain>
    </source>
</reference>
<feature type="chain" id="PRO_5047457240" evidence="2">
    <location>
        <begin position="20"/>
        <end position="445"/>
    </location>
</feature>
<accession>A0ABU9N5U9</accession>
<keyword evidence="6" id="KW-1185">Reference proteome</keyword>
<dbReference type="GO" id="GO:0008233">
    <property type="term" value="F:peptidase activity"/>
    <property type="evidence" value="ECO:0007669"/>
    <property type="project" value="UniProtKB-KW"/>
</dbReference>
<dbReference type="InterPro" id="IPR001995">
    <property type="entry name" value="Peptidase_A2_cat"/>
</dbReference>
<evidence type="ECO:0000259" key="4">
    <source>
        <dbReference type="PROSITE" id="PS50175"/>
    </source>
</evidence>
<dbReference type="Gene3D" id="2.30.42.10">
    <property type="match status" value="1"/>
</dbReference>
<dbReference type="SUPFAM" id="SSF50630">
    <property type="entry name" value="Acid proteases"/>
    <property type="match status" value="1"/>
</dbReference>
<dbReference type="InterPro" id="IPR021109">
    <property type="entry name" value="Peptidase_aspartic_dom_sf"/>
</dbReference>
<dbReference type="SMART" id="SM00228">
    <property type="entry name" value="PDZ"/>
    <property type="match status" value="1"/>
</dbReference>
<dbReference type="PROSITE" id="PS50106">
    <property type="entry name" value="PDZ"/>
    <property type="match status" value="1"/>
</dbReference>
<dbReference type="InterPro" id="IPR041489">
    <property type="entry name" value="PDZ_6"/>
</dbReference>
<feature type="domain" description="PDZ" evidence="3">
    <location>
        <begin position="376"/>
        <end position="418"/>
    </location>
</feature>
<evidence type="ECO:0000259" key="3">
    <source>
        <dbReference type="PROSITE" id="PS50106"/>
    </source>
</evidence>
<keyword evidence="1" id="KW-0378">Hydrolase</keyword>
<gene>
    <name evidence="5" type="ORF">WFZ85_10715</name>
</gene>
<feature type="domain" description="Peptidase A2" evidence="4">
    <location>
        <begin position="54"/>
        <end position="91"/>
    </location>
</feature>
<dbReference type="Pfam" id="PF17820">
    <property type="entry name" value="PDZ_6"/>
    <property type="match status" value="1"/>
</dbReference>
<dbReference type="InterPro" id="IPR001478">
    <property type="entry name" value="PDZ"/>
</dbReference>
<comment type="caution">
    <text evidence="5">The sequence shown here is derived from an EMBL/GenBank/DDBJ whole genome shotgun (WGS) entry which is preliminary data.</text>
</comment>
<name>A0ABU9N5U9_9FLAO</name>
<dbReference type="GO" id="GO:0006508">
    <property type="term" value="P:proteolysis"/>
    <property type="evidence" value="ECO:0007669"/>
    <property type="project" value="UniProtKB-KW"/>
</dbReference>
<dbReference type="Gene3D" id="2.40.70.10">
    <property type="entry name" value="Acid Proteases"/>
    <property type="match status" value="1"/>
</dbReference>
<dbReference type="Proteomes" id="UP001460072">
    <property type="component" value="Unassembled WGS sequence"/>
</dbReference>
<dbReference type="InterPro" id="IPR036034">
    <property type="entry name" value="PDZ_sf"/>
</dbReference>
<protein>
    <submittedName>
        <fullName evidence="5">Aspartyl protease family protein</fullName>
    </submittedName>
</protein>
<keyword evidence="5" id="KW-0645">Protease</keyword>
<evidence type="ECO:0000313" key="5">
    <source>
        <dbReference type="EMBL" id="MEM0543090.1"/>
    </source>
</evidence>
<evidence type="ECO:0000313" key="6">
    <source>
        <dbReference type="Proteomes" id="UP001460072"/>
    </source>
</evidence>